<accession>A0A834T6H4</accession>
<comment type="caution">
    <text evidence="1">The sequence shown here is derived from an EMBL/GenBank/DDBJ whole genome shotgun (WGS) entry which is preliminary data.</text>
</comment>
<protein>
    <submittedName>
        <fullName evidence="1">Uncharacterized protein</fullName>
    </submittedName>
</protein>
<keyword evidence="2" id="KW-1185">Reference proteome</keyword>
<reference evidence="1" key="1">
    <citation type="submission" date="2020-09" db="EMBL/GenBank/DDBJ databases">
        <title>Genome-Enabled Discovery of Anthraquinone Biosynthesis in Senna tora.</title>
        <authorList>
            <person name="Kang S.-H."/>
            <person name="Pandey R.P."/>
            <person name="Lee C.-M."/>
            <person name="Sim J.-S."/>
            <person name="Jeong J.-T."/>
            <person name="Choi B.-S."/>
            <person name="Jung M."/>
            <person name="Ginzburg D."/>
            <person name="Zhao K."/>
            <person name="Won S.Y."/>
            <person name="Oh T.-J."/>
            <person name="Yu Y."/>
            <person name="Kim N.-H."/>
            <person name="Lee O.R."/>
            <person name="Lee T.-H."/>
            <person name="Bashyal P."/>
            <person name="Kim T.-S."/>
            <person name="Lee W.-H."/>
            <person name="Kawkins C."/>
            <person name="Kim C.-K."/>
            <person name="Kim J.S."/>
            <person name="Ahn B.O."/>
            <person name="Rhee S.Y."/>
            <person name="Sohng J.K."/>
        </authorList>
    </citation>
    <scope>NUCLEOTIDE SEQUENCE</scope>
    <source>
        <tissue evidence="1">Leaf</tissue>
    </source>
</reference>
<dbReference type="OrthoDB" id="770508at2759"/>
<gene>
    <name evidence="1" type="ORF">G2W53_028756</name>
</gene>
<evidence type="ECO:0000313" key="1">
    <source>
        <dbReference type="EMBL" id="KAF7814787.1"/>
    </source>
</evidence>
<organism evidence="1 2">
    <name type="scientific">Senna tora</name>
    <dbReference type="NCBI Taxonomy" id="362788"/>
    <lineage>
        <taxon>Eukaryota</taxon>
        <taxon>Viridiplantae</taxon>
        <taxon>Streptophyta</taxon>
        <taxon>Embryophyta</taxon>
        <taxon>Tracheophyta</taxon>
        <taxon>Spermatophyta</taxon>
        <taxon>Magnoliopsida</taxon>
        <taxon>eudicotyledons</taxon>
        <taxon>Gunneridae</taxon>
        <taxon>Pentapetalae</taxon>
        <taxon>rosids</taxon>
        <taxon>fabids</taxon>
        <taxon>Fabales</taxon>
        <taxon>Fabaceae</taxon>
        <taxon>Caesalpinioideae</taxon>
        <taxon>Cassia clade</taxon>
        <taxon>Senna</taxon>
    </lineage>
</organism>
<dbReference type="EMBL" id="JAAIUW010000009">
    <property type="protein sequence ID" value="KAF7814787.1"/>
    <property type="molecule type" value="Genomic_DNA"/>
</dbReference>
<name>A0A834T6H4_9FABA</name>
<dbReference type="AlphaFoldDB" id="A0A834T6H4"/>
<dbReference type="Proteomes" id="UP000634136">
    <property type="component" value="Unassembled WGS sequence"/>
</dbReference>
<evidence type="ECO:0000313" key="2">
    <source>
        <dbReference type="Proteomes" id="UP000634136"/>
    </source>
</evidence>
<proteinExistence type="predicted"/>
<sequence>MMPSYKKNRISSSSIPDQIEIVLPKNFFVRYKVCSKENMIELSGVQLQNLRANFQKL</sequence>